<dbReference type="EMBL" id="JADYXP020000013">
    <property type="protein sequence ID" value="KAL0111954.1"/>
    <property type="molecule type" value="Genomic_DNA"/>
</dbReference>
<evidence type="ECO:0000313" key="2">
    <source>
        <dbReference type="Proteomes" id="UP001430953"/>
    </source>
</evidence>
<comment type="caution">
    <text evidence="1">The sequence shown here is derived from an EMBL/GenBank/DDBJ whole genome shotgun (WGS) entry which is preliminary data.</text>
</comment>
<proteinExistence type="predicted"/>
<protein>
    <submittedName>
        <fullName evidence="1">Uncharacterized protein</fullName>
    </submittedName>
</protein>
<dbReference type="Proteomes" id="UP001430953">
    <property type="component" value="Unassembled WGS sequence"/>
</dbReference>
<gene>
    <name evidence="1" type="ORF">PUN28_013283</name>
</gene>
<keyword evidence="2" id="KW-1185">Reference proteome</keyword>
<organism evidence="1 2">
    <name type="scientific">Cardiocondyla obscurior</name>
    <dbReference type="NCBI Taxonomy" id="286306"/>
    <lineage>
        <taxon>Eukaryota</taxon>
        <taxon>Metazoa</taxon>
        <taxon>Ecdysozoa</taxon>
        <taxon>Arthropoda</taxon>
        <taxon>Hexapoda</taxon>
        <taxon>Insecta</taxon>
        <taxon>Pterygota</taxon>
        <taxon>Neoptera</taxon>
        <taxon>Endopterygota</taxon>
        <taxon>Hymenoptera</taxon>
        <taxon>Apocrita</taxon>
        <taxon>Aculeata</taxon>
        <taxon>Formicoidea</taxon>
        <taxon>Formicidae</taxon>
        <taxon>Myrmicinae</taxon>
        <taxon>Cardiocondyla</taxon>
    </lineage>
</organism>
<sequence length="126" mass="14825">MKQSQSADRKSVTFVRNWKMEFSSSVPVVRNLSRKRYGGGIFQRRFIRFPRKGPWRAHPFGNVPRRPLDLSKIKYANCILHGKLPWHLQKAVKLENIIPTGKKKRDLSGAYFFPYIFFEIGSSQWI</sequence>
<reference evidence="1 2" key="1">
    <citation type="submission" date="2023-03" db="EMBL/GenBank/DDBJ databases">
        <title>High recombination rates correlate with genetic variation in Cardiocondyla obscurior ants.</title>
        <authorList>
            <person name="Errbii M."/>
        </authorList>
    </citation>
    <scope>NUCLEOTIDE SEQUENCE [LARGE SCALE GENOMIC DNA]</scope>
    <source>
        <strain evidence="1">Alpha-2009</strain>
        <tissue evidence="1">Whole body</tissue>
    </source>
</reference>
<accession>A0AAW2F7T6</accession>
<evidence type="ECO:0000313" key="1">
    <source>
        <dbReference type="EMBL" id="KAL0111954.1"/>
    </source>
</evidence>
<dbReference type="AlphaFoldDB" id="A0AAW2F7T6"/>
<name>A0AAW2F7T6_9HYME</name>